<dbReference type="InterPro" id="IPR013783">
    <property type="entry name" value="Ig-like_fold"/>
</dbReference>
<dbReference type="Proteomes" id="UP001321786">
    <property type="component" value="Chromosome"/>
</dbReference>
<name>A0AAU9EDV8_9FIRM</name>
<reference evidence="2 3" key="1">
    <citation type="submission" date="2023-08" db="EMBL/GenBank/DDBJ databases">
        <title>Helicovermis profunda gen. nov., sp. nov., a novel mesophilic, fermentative bacterium within the Bacillota from a deep-sea hydrothermal vent chimney.</title>
        <authorList>
            <person name="Miyazaki U."/>
            <person name="Mizutani D."/>
            <person name="Hashimoto Y."/>
            <person name="Tame A."/>
            <person name="Sawayama S."/>
            <person name="Miyazaki J."/>
            <person name="Takai K."/>
            <person name="Nakagawa S."/>
        </authorList>
    </citation>
    <scope>NUCLEOTIDE SEQUENCE [LARGE SCALE GENOMIC DNA]</scope>
    <source>
        <strain evidence="2 3">S502</strain>
    </source>
</reference>
<dbReference type="KEGG" id="hprf:HLPR_26130"/>
<accession>A0AAU9EDV8</accession>
<evidence type="ECO:0000256" key="1">
    <source>
        <dbReference type="SAM" id="SignalP"/>
    </source>
</evidence>
<feature type="chain" id="PRO_5043773359" description="Ig-like domain-containing protein" evidence="1">
    <location>
        <begin position="22"/>
        <end position="1819"/>
    </location>
</feature>
<keyword evidence="3" id="KW-1185">Reference proteome</keyword>
<dbReference type="RefSeq" id="WP_338535878.1">
    <property type="nucleotide sequence ID" value="NZ_AP028654.1"/>
</dbReference>
<dbReference type="Gene3D" id="2.60.40.10">
    <property type="entry name" value="Immunoglobulins"/>
    <property type="match status" value="1"/>
</dbReference>
<protein>
    <recommendedName>
        <fullName evidence="4">Ig-like domain-containing protein</fullName>
    </recommendedName>
</protein>
<evidence type="ECO:0008006" key="4">
    <source>
        <dbReference type="Google" id="ProtNLM"/>
    </source>
</evidence>
<evidence type="ECO:0000313" key="2">
    <source>
        <dbReference type="EMBL" id="BEP30282.1"/>
    </source>
</evidence>
<dbReference type="InterPro" id="IPR035986">
    <property type="entry name" value="PKD_dom_sf"/>
</dbReference>
<sequence>MKKNIALILITIMIFSSISYATSPSQKSDLYSTFEKRIALYGLDTSKFLNQSEFTEYLSNEGFNLISFGGKQASLDIYNFYGLVVYSDVNFVLSQRKKEFPLSSGNYEYEYLGVTSDDVIYGNPDFPPDELSGNTPLNWNYIDVSGAYPSWKNSDSGIENYVWNAPLYHHGTNINMTASNTAFGTSEDARKNKVLVQSAPTLFNGGSVKIKHKTTSGTVYYAVFDMDAIAKDFSMSNNMNFPLGKTYTANSSMTSIDLPVNLSMNVDLGSYAKNSDVKSLSMQIVEIGGLNYKGEIIKSTSSKTNSRPTTISIPVAALNDGNNSIDIKAEYTFTSKYSRDSEKIGTITKSINIVKGDFQAVLEASATPYTIEMDQVDYDSNKTRKVTIKLDGSSSISPNRVDYYQFLDESNNVIYEGSNSSYSFDLDISRSQSLNYTLDIYDTKSNKHSLDTKKVSIEVFPKGSPIPSGRAPKINMTSNNFVVMGEDIKIATTISDVDDDITSLTFDQPSSMVGTLGEGKKTVYFNSVGTYKITGTVKDSTNQKDTDSVTIEVAPPIPFAKIHEDGNYKINQTITLDALDSISNSSKYPIDYSKTKWTIEPLENLSADDIKVRGNMNGDSTIYATFKRKGKIKVTLTVENTIGYSHTKEIERNVDVDLPPLAKLSVTERVLRNSEDNKNATITLFDESTSPDKDNISKRIYLMCFDSDNDGSYTDETWFAYENSSSSWVELGSYSDRYNNLNTKDFDSGNLVKLDVKKDHVGRYYFEEMVLEETENRLWEYVDFSDVLTSVTDKVTSEVYNIAPVVSLAVSLKDKKKIDLVVATDYTGTQLNQLKVDLNAKKAELFADGVDINIIYITDEVKIGTQKWLIPKYYWNRQIKIDYDRSGTVDGNEGRGENNVHHTDYINYETFISTERPLIEVFEKALDIKTYVTSYIDKKSNRYGGHKETGNQYVFYDESNLAASRVLYKSKHYREAEGMGFAYIERWNISNLRYTFQNYWKQASVQTSEEFVYDIDAIDLNKIKNLNYRKDSKKVFMLFSAGNSLDMRSEKPYKFESLDEEITEYLLENNFSIFAISDNKALNLKCDENIPFDTDYCDQSVSIKELVNLSSNRGKIFLGDKWKKYLNYLKLGKINKVENIKTEDEKLEIYLEENINVDDYIKLFFISNGNITSLKGEKYFNDINLNVRNVIKNNSVSVFKGMGGDAPINIVDAYALDDKIVLVFNKKINSNLDPNDVFVSNKNIISNSKILTKENYIELLTYYDDYENDIKENEEYIYKQTLGDIENNEGIIKENKVSLNYPITNISKVGYYDITYKVKDNPIESIDASKFDNYKLLSNISKLNLKVHRKPIANFVKKYTESAGLVSVYYAENGSYDLDYISKNNSGIIDREWLYKVGKSGWFKSKMNSISFDIDKNETYIVKYRVKDTDDSWSNYKIDAEKIKENIPIVLDAKIKSDSSDFNINEMPITENLRIYNIKTDYINPLSLNFSIYKDGIKIKDCGVSSSTIGGQINWNSKIVNIPKNLVDGKYNILITATDKMNANNIKKMNLDFSINTPIKPVIDMDELLLINNDYSIKLTTSKYVDSVKVSIPVLNNGLILYQEYPMSFKRNVGSKKEWEYIYSVTSDMLDDKYNAKFIATVNTDIKKSEKINRDFIIKTLSIDFIEIIGAWNHWRGQKDLFGNRLSNNPHRFLSFEQIDVSCNVKGDADKVYLDASNELKNMTFVDENGDRFYYKDFVGYDRVFPIELVKGVDGMWRTKYILPLAKSTVDLNDKRIKESYFFEIIAKKGATNVFKRVDDIDITGNVYDQLYMEPTISK</sequence>
<proteinExistence type="predicted"/>
<dbReference type="SUPFAM" id="SSF49299">
    <property type="entry name" value="PKD domain"/>
    <property type="match status" value="1"/>
</dbReference>
<organism evidence="2 3">
    <name type="scientific">Helicovermis profundi</name>
    <dbReference type="NCBI Taxonomy" id="3065157"/>
    <lineage>
        <taxon>Bacteria</taxon>
        <taxon>Bacillati</taxon>
        <taxon>Bacillota</taxon>
        <taxon>Clostridia</taxon>
        <taxon>Helicovermis</taxon>
    </lineage>
</organism>
<evidence type="ECO:0000313" key="3">
    <source>
        <dbReference type="Proteomes" id="UP001321786"/>
    </source>
</evidence>
<dbReference type="NCBIfam" id="NF047340">
    <property type="entry name" value="Athe_2463_dom"/>
    <property type="match status" value="1"/>
</dbReference>
<gene>
    <name evidence="2" type="ORF">HLPR_26130</name>
</gene>
<keyword evidence="1" id="KW-0732">Signal</keyword>
<dbReference type="EMBL" id="AP028654">
    <property type="protein sequence ID" value="BEP30282.1"/>
    <property type="molecule type" value="Genomic_DNA"/>
</dbReference>
<feature type="signal peptide" evidence="1">
    <location>
        <begin position="1"/>
        <end position="21"/>
    </location>
</feature>